<protein>
    <submittedName>
        <fullName evidence="2">Uncharacterized protein</fullName>
    </submittedName>
</protein>
<proteinExistence type="predicted"/>
<evidence type="ECO:0000313" key="2">
    <source>
        <dbReference type="EMBL" id="AQS59240.1"/>
    </source>
</evidence>
<keyword evidence="1" id="KW-1133">Transmembrane helix</keyword>
<accession>A0A1S6IWU8</accession>
<sequence>MVGDDHVVHKQIVSQPKKEKLVKWYGWIIILILCLTPLVIIILPKLMLNVGRINKILRESQIPDVDVISGEIIEIQWDRHVDGDLICIEGQMVIDTKLNGQVNTIFRKYVGPKYNETIDLVVKDQVEVRGQFKDNSFLVRSISKLEDKQYYDTLPLVSVY</sequence>
<name>A0A1S6IWU8_9FIRM</name>
<reference evidence="2 3" key="1">
    <citation type="journal article" date="2016" name="Int. J. Syst. Evol. Microbiol.">
        <title>Desulfotomaculum ferrireducens sp. nov., a moderately thermophilic sulfate-reducing and dissimilatory Fe(III)-reducing bacterium isolated from compost.</title>
        <authorList>
            <person name="Yang G."/>
            <person name="Guo J."/>
            <person name="Zhuang L."/>
            <person name="Yuan Y."/>
            <person name="Zhou S."/>
        </authorList>
    </citation>
    <scope>NUCLEOTIDE SEQUENCE [LARGE SCALE GENOMIC DNA]</scope>
    <source>
        <strain evidence="2 3">GSS09</strain>
    </source>
</reference>
<dbReference type="AlphaFoldDB" id="A0A1S6IWU8"/>
<evidence type="ECO:0000313" key="3">
    <source>
        <dbReference type="Proteomes" id="UP000189464"/>
    </source>
</evidence>
<gene>
    <name evidence="2" type="ORF">B0537_09195</name>
</gene>
<dbReference type="KEGG" id="dfg:B0537_09195"/>
<organism evidence="2 3">
    <name type="scientific">Desulforamulus ferrireducens</name>
    <dbReference type="NCBI Taxonomy" id="1833852"/>
    <lineage>
        <taxon>Bacteria</taxon>
        <taxon>Bacillati</taxon>
        <taxon>Bacillota</taxon>
        <taxon>Clostridia</taxon>
        <taxon>Eubacteriales</taxon>
        <taxon>Peptococcaceae</taxon>
        <taxon>Desulforamulus</taxon>
    </lineage>
</organism>
<keyword evidence="3" id="KW-1185">Reference proteome</keyword>
<keyword evidence="1" id="KW-0812">Transmembrane</keyword>
<evidence type="ECO:0000256" key="1">
    <source>
        <dbReference type="SAM" id="Phobius"/>
    </source>
</evidence>
<dbReference type="EMBL" id="CP019698">
    <property type="protein sequence ID" value="AQS59240.1"/>
    <property type="molecule type" value="Genomic_DNA"/>
</dbReference>
<keyword evidence="1" id="KW-0472">Membrane</keyword>
<feature type="transmembrane region" description="Helical" evidence="1">
    <location>
        <begin position="24"/>
        <end position="48"/>
    </location>
</feature>
<dbReference type="Proteomes" id="UP000189464">
    <property type="component" value="Chromosome"/>
</dbReference>